<dbReference type="EMBL" id="BK032552">
    <property type="protein sequence ID" value="DAF47262.1"/>
    <property type="molecule type" value="Genomic_DNA"/>
</dbReference>
<protein>
    <submittedName>
        <fullName evidence="1">Uncharacterized protein</fullName>
    </submittedName>
</protein>
<name>A0A8S5S8J9_9CAUD</name>
<proteinExistence type="predicted"/>
<sequence>MSKNKELNFSVEDVEKVETIDIDEFNKKVEELTKLGKYFDSIGAFVVTLWSDSKLKVDIQTEDNSILAEYLKKNEKLIIRDIGGFDRYGIEKGNLEICYLKPKTKKSRLK</sequence>
<organism evidence="1">
    <name type="scientific">Siphoviridae sp. ctb3910</name>
    <dbReference type="NCBI Taxonomy" id="2827897"/>
    <lineage>
        <taxon>Viruses</taxon>
        <taxon>Duplodnaviria</taxon>
        <taxon>Heunggongvirae</taxon>
        <taxon>Uroviricota</taxon>
        <taxon>Caudoviricetes</taxon>
    </lineage>
</organism>
<evidence type="ECO:0000313" key="1">
    <source>
        <dbReference type="EMBL" id="DAF47262.1"/>
    </source>
</evidence>
<reference evidence="1" key="1">
    <citation type="journal article" date="2021" name="Proc. Natl. Acad. Sci. U.S.A.">
        <title>A Catalog of Tens of Thousands of Viruses from Human Metagenomes Reveals Hidden Associations with Chronic Diseases.</title>
        <authorList>
            <person name="Tisza M.J."/>
            <person name="Buck C.B."/>
        </authorList>
    </citation>
    <scope>NUCLEOTIDE SEQUENCE</scope>
    <source>
        <strain evidence="1">Ctb3910</strain>
    </source>
</reference>
<accession>A0A8S5S8J9</accession>